<gene>
    <name evidence="4" type="ORF">EBI00_00435</name>
</gene>
<protein>
    <submittedName>
        <fullName evidence="4">AAA family ATPase</fullName>
    </submittedName>
</protein>
<keyword evidence="1" id="KW-0547">Nucleotide-binding</keyword>
<dbReference type="OrthoDB" id="9795565at2"/>
<dbReference type="InterPro" id="IPR017871">
    <property type="entry name" value="ABC_transporter-like_CS"/>
</dbReference>
<dbReference type="GO" id="GO:0005524">
    <property type="term" value="F:ATP binding"/>
    <property type="evidence" value="ECO:0007669"/>
    <property type="project" value="UniProtKB-KW"/>
</dbReference>
<evidence type="ECO:0000256" key="2">
    <source>
        <dbReference type="ARBA" id="ARBA00022840"/>
    </source>
</evidence>
<dbReference type="InterPro" id="IPR027417">
    <property type="entry name" value="P-loop_NTPase"/>
</dbReference>
<evidence type="ECO:0000313" key="5">
    <source>
        <dbReference type="Proteomes" id="UP000280507"/>
    </source>
</evidence>
<evidence type="ECO:0000256" key="1">
    <source>
        <dbReference type="ARBA" id="ARBA00022741"/>
    </source>
</evidence>
<dbReference type="EMBL" id="RIZG01000001">
    <property type="protein sequence ID" value="RNF52625.1"/>
    <property type="molecule type" value="Genomic_DNA"/>
</dbReference>
<dbReference type="Gene3D" id="3.40.50.300">
    <property type="entry name" value="P-loop containing nucleotide triphosphate hydrolases"/>
    <property type="match status" value="1"/>
</dbReference>
<proteinExistence type="predicted"/>
<dbReference type="RefSeq" id="WP_123093968.1">
    <property type="nucleotide sequence ID" value="NZ_RIZG01000001.1"/>
</dbReference>
<feature type="domain" description="Protein CR006 P-loop" evidence="3">
    <location>
        <begin position="337"/>
        <end position="490"/>
    </location>
</feature>
<reference evidence="4 5" key="1">
    <citation type="journal article" date="2012" name="Int. J. Syst. Evol. Microbiol.">
        <title>Marinomonas hwangdonensis sp. nov., isolated from seawater.</title>
        <authorList>
            <person name="Jung Y.T."/>
            <person name="Oh T.K."/>
            <person name="Yoon J.H."/>
        </authorList>
    </citation>
    <scope>NUCLEOTIDE SEQUENCE [LARGE SCALE GENOMIC DNA]</scope>
    <source>
        <strain evidence="4 5">HDW-15</strain>
    </source>
</reference>
<accession>A0A3M8Q9B7</accession>
<keyword evidence="5" id="KW-1185">Reference proteome</keyword>
<comment type="caution">
    <text evidence="4">The sequence shown here is derived from an EMBL/GenBank/DDBJ whole genome shotgun (WGS) entry which is preliminary data.</text>
</comment>
<name>A0A3M8Q9B7_9GAMM</name>
<dbReference type="InterPro" id="IPR026866">
    <property type="entry name" value="CR006_AAA"/>
</dbReference>
<dbReference type="Pfam" id="PF13166">
    <property type="entry name" value="AAA_13"/>
    <property type="match status" value="1"/>
</dbReference>
<dbReference type="GO" id="GO:0016887">
    <property type="term" value="F:ATP hydrolysis activity"/>
    <property type="evidence" value="ECO:0007669"/>
    <property type="project" value="InterPro"/>
</dbReference>
<evidence type="ECO:0000313" key="4">
    <source>
        <dbReference type="EMBL" id="RNF52625.1"/>
    </source>
</evidence>
<keyword evidence="2" id="KW-0067">ATP-binding</keyword>
<dbReference type="AlphaFoldDB" id="A0A3M8Q9B7"/>
<dbReference type="PROSITE" id="PS00211">
    <property type="entry name" value="ABC_TRANSPORTER_1"/>
    <property type="match status" value="1"/>
</dbReference>
<organism evidence="4 5">
    <name type="scientific">Marinomonas hwangdonensis</name>
    <dbReference type="NCBI Taxonomy" id="1053647"/>
    <lineage>
        <taxon>Bacteria</taxon>
        <taxon>Pseudomonadati</taxon>
        <taxon>Pseudomonadota</taxon>
        <taxon>Gammaproteobacteria</taxon>
        <taxon>Oceanospirillales</taxon>
        <taxon>Oceanospirillaceae</taxon>
        <taxon>Marinomonas</taxon>
    </lineage>
</organism>
<dbReference type="SUPFAM" id="SSF52540">
    <property type="entry name" value="P-loop containing nucleoside triphosphate hydrolases"/>
    <property type="match status" value="1"/>
</dbReference>
<dbReference type="Proteomes" id="UP000280507">
    <property type="component" value="Unassembled WGS sequence"/>
</dbReference>
<sequence>MDIEIKDCNNITMAKVAIVPNKLNIKFAPNGTGKSTISKAIQCAVTEDEQALSELLPFKFRNENLNNTKPEVLGIENIKSVLCFNEEYVNKFTFKPEELVSNSFDIFIRTDSYQEKERDIETFTSLVKQQFANNSELEALISNLNELSRAFKVTASGGLAKTSTGAKALSSSNKIDHIPEGLQPYQPFIQSSNCVNWIDWQAKGHKEFSDLSDSCPFCTSDSTSRKEQIANVSKEYDKNLIKNLVSVIDVINKLGEYFSDVSKNKLDVIKSLKNGLEKEHETFIVTVKSQIDDLVAKLEKLKGLTGFDFYEGENVGQKLLDYKIDLQFFDTLNSIKTNETITVINQSIDDLIKQAGPLQGKINQQRTEIQRLIKKHQTDINAFLTFAGYRYQVAIVGEGEQAQLKLRHIDNSTHLSGGSQHLSFGERNAFSIVLFMYECLAKKPDLVILDDPISSFDKNKKYAILEVLFRRDASDCLKSKTVLMLTHDVEPIIDTLRSVRGQFSNQVFASYLRLRSGEITEQSISSDDIKTFIQICENLFSSTQDPIIKLIYLRRRYEVLGDLESGYQILSNLFKKRAAPEDFRIPRNEEGLNTPLSTIDLSAGINDIQRFISELPVDYPSLVALFSNNEKINELYLQSNNGYEKLQLIRILLDIDMVNNSVIRKFINETYHIENEFIFQLDPTRFDLIPEYVVNECDKILVEFRELNSNG</sequence>
<evidence type="ECO:0000259" key="3">
    <source>
        <dbReference type="Pfam" id="PF13166"/>
    </source>
</evidence>